<gene>
    <name evidence="6" type="ORF">V2H45_01440</name>
</gene>
<feature type="transmembrane region" description="Helical" evidence="5">
    <location>
        <begin position="72"/>
        <end position="89"/>
    </location>
</feature>
<keyword evidence="2 5" id="KW-0812">Transmembrane</keyword>
<evidence type="ECO:0000256" key="3">
    <source>
        <dbReference type="ARBA" id="ARBA00022989"/>
    </source>
</evidence>
<dbReference type="GO" id="GO:0005886">
    <property type="term" value="C:plasma membrane"/>
    <property type="evidence" value="ECO:0007669"/>
    <property type="project" value="UniProtKB-ARBA"/>
</dbReference>
<evidence type="ECO:0000256" key="5">
    <source>
        <dbReference type="SAM" id="Phobius"/>
    </source>
</evidence>
<evidence type="ECO:0000313" key="7">
    <source>
        <dbReference type="Proteomes" id="UP001333818"/>
    </source>
</evidence>
<organism evidence="6 7">
    <name type="scientific">Tumidithrix elongata BACA0141</name>
    <dbReference type="NCBI Taxonomy" id="2716417"/>
    <lineage>
        <taxon>Bacteria</taxon>
        <taxon>Bacillati</taxon>
        <taxon>Cyanobacteriota</taxon>
        <taxon>Cyanophyceae</taxon>
        <taxon>Pseudanabaenales</taxon>
        <taxon>Pseudanabaenaceae</taxon>
        <taxon>Tumidithrix</taxon>
        <taxon>Tumidithrix elongata</taxon>
    </lineage>
</organism>
<evidence type="ECO:0000313" key="6">
    <source>
        <dbReference type="EMBL" id="MEE3715404.1"/>
    </source>
</evidence>
<dbReference type="EMBL" id="JAZBJZ010000003">
    <property type="protein sequence ID" value="MEE3715404.1"/>
    <property type="molecule type" value="Genomic_DNA"/>
</dbReference>
<keyword evidence="3 5" id="KW-1133">Transmembrane helix</keyword>
<feature type="transmembrane region" description="Helical" evidence="5">
    <location>
        <begin position="161"/>
        <end position="183"/>
    </location>
</feature>
<protein>
    <submittedName>
        <fullName evidence="6">Energy-coupling factor transporter transmembrane protein EcfT</fullName>
    </submittedName>
</protein>
<dbReference type="Proteomes" id="UP001333818">
    <property type="component" value="Unassembled WGS sequence"/>
</dbReference>
<keyword evidence="4 5" id="KW-0472">Membrane</keyword>
<comment type="caution">
    <text evidence="6">The sequence shown here is derived from an EMBL/GenBank/DDBJ whole genome shotgun (WGS) entry which is preliminary data.</text>
</comment>
<dbReference type="PANTHER" id="PTHR33514:SF13">
    <property type="entry name" value="PROTEIN ABCI12, CHLOROPLASTIC"/>
    <property type="match status" value="1"/>
</dbReference>
<accession>A0AAW9PNZ4</accession>
<comment type="subcellular location">
    <subcellularLocation>
        <location evidence="1">Membrane</location>
        <topology evidence="1">Multi-pass membrane protein</topology>
    </subcellularLocation>
</comment>
<dbReference type="PANTHER" id="PTHR33514">
    <property type="entry name" value="PROTEIN ABCI12, CHLOROPLASTIC"/>
    <property type="match status" value="1"/>
</dbReference>
<reference evidence="6" key="1">
    <citation type="submission" date="2024-01" db="EMBL/GenBank/DDBJ databases">
        <title>Bank of Algae and Cyanobacteria of the Azores (BACA) strain genomes.</title>
        <authorList>
            <person name="Luz R."/>
            <person name="Cordeiro R."/>
            <person name="Fonseca A."/>
            <person name="Goncalves V."/>
        </authorList>
    </citation>
    <scope>NUCLEOTIDE SEQUENCE</scope>
    <source>
        <strain evidence="6">BACA0141</strain>
    </source>
</reference>
<dbReference type="CDD" id="cd16914">
    <property type="entry name" value="EcfT"/>
    <property type="match status" value="1"/>
</dbReference>
<evidence type="ECO:0000256" key="2">
    <source>
        <dbReference type="ARBA" id="ARBA00022692"/>
    </source>
</evidence>
<keyword evidence="7" id="KW-1185">Reference proteome</keyword>
<feature type="transmembrane region" description="Helical" evidence="5">
    <location>
        <begin position="45"/>
        <end position="65"/>
    </location>
</feature>
<evidence type="ECO:0000256" key="4">
    <source>
        <dbReference type="ARBA" id="ARBA00023136"/>
    </source>
</evidence>
<dbReference type="RefSeq" id="WP_330481826.1">
    <property type="nucleotide sequence ID" value="NZ_JAZBJZ010000003.1"/>
</dbReference>
<sequence>MDILRSLPIGLYLEQPITWLHRLDPRIKLFALLTFLLSPIQANQAWRISMVGILIVLTLSTRVPWRVWKQQMGLLLLLASMTLLIATFSPDGLNVNPQPRRPSIDSIALASPIKPIASQASPTPAPEVQPAPAPTLPQPNPYKYVLWKAGGLQVTRRSLDLGIRVSTLIFTFLYSPTLFLLVTSPEEITAGITALTLPLRRFRIPIVEITLTLTLALRFVPLVLEEVQNLVRAIRTRAINWKRLGFKRSTQIWLLLSERLIDNLFIRADQTASAMQIRGFTTPNTHQVRWNPLKLVFRDVLTALILLLAWGVRLWLAGEG</sequence>
<proteinExistence type="predicted"/>
<dbReference type="AlphaFoldDB" id="A0AAW9PNZ4"/>
<name>A0AAW9PNZ4_9CYAN</name>
<evidence type="ECO:0000256" key="1">
    <source>
        <dbReference type="ARBA" id="ARBA00004141"/>
    </source>
</evidence>
<feature type="transmembrane region" description="Helical" evidence="5">
    <location>
        <begin position="295"/>
        <end position="316"/>
    </location>
</feature>
<dbReference type="InterPro" id="IPR003339">
    <property type="entry name" value="ABC/ECF_trnsptr_transmembrane"/>
</dbReference>
<dbReference type="Pfam" id="PF02361">
    <property type="entry name" value="CbiQ"/>
    <property type="match status" value="1"/>
</dbReference>